<dbReference type="InterPro" id="IPR036388">
    <property type="entry name" value="WH-like_DNA-bd_sf"/>
</dbReference>
<accession>A0A5R9E8K1</accession>
<dbReference type="InterPro" id="IPR016032">
    <property type="entry name" value="Sig_transdc_resp-reg_C-effctor"/>
</dbReference>
<gene>
    <name evidence="2" type="ORF">FEF34_28035</name>
</gene>
<feature type="compositionally biased region" description="Basic and acidic residues" evidence="1">
    <location>
        <begin position="10"/>
        <end position="20"/>
    </location>
</feature>
<dbReference type="GO" id="GO:0003677">
    <property type="term" value="F:DNA binding"/>
    <property type="evidence" value="ECO:0007669"/>
    <property type="project" value="InterPro"/>
</dbReference>
<reference evidence="2 3" key="1">
    <citation type="submission" date="2019-05" db="EMBL/GenBank/DDBJ databases">
        <title>Streptomyces marianii sp. nov., a novel marine actinomycete from southern coast of India.</title>
        <authorList>
            <person name="Iniyan A.M."/>
            <person name="Wink J."/>
            <person name="Ramprasad E."/>
            <person name="Ramana C.V."/>
            <person name="Bunk B."/>
            <person name="Sproer C."/>
            <person name="Joseph F.-J.R.S."/>
            <person name="Vincent S.G.P."/>
        </authorList>
    </citation>
    <scope>NUCLEOTIDE SEQUENCE [LARGE SCALE GENOMIC DNA]</scope>
    <source>
        <strain evidence="2 3">ICN19</strain>
    </source>
</reference>
<evidence type="ECO:0008006" key="4">
    <source>
        <dbReference type="Google" id="ProtNLM"/>
    </source>
</evidence>
<dbReference type="GO" id="GO:0006355">
    <property type="term" value="P:regulation of DNA-templated transcription"/>
    <property type="evidence" value="ECO:0007669"/>
    <property type="project" value="InterPro"/>
</dbReference>
<evidence type="ECO:0000313" key="3">
    <source>
        <dbReference type="Proteomes" id="UP000305921"/>
    </source>
</evidence>
<proteinExistence type="predicted"/>
<dbReference type="AlphaFoldDB" id="A0A5R9E8K1"/>
<dbReference type="RefSeq" id="WP_138055633.1">
    <property type="nucleotide sequence ID" value="NZ_VAWE01000001.1"/>
</dbReference>
<dbReference type="EMBL" id="VAWE01000001">
    <property type="protein sequence ID" value="TLQ46318.1"/>
    <property type="molecule type" value="Genomic_DNA"/>
</dbReference>
<dbReference type="Gene3D" id="1.10.10.10">
    <property type="entry name" value="Winged helix-like DNA-binding domain superfamily/Winged helix DNA-binding domain"/>
    <property type="match status" value="1"/>
</dbReference>
<sequence>MRQRRKRQDMKRGRVDKDRGKSIRRGLSAKALALCAVMEHNPAAMIDESEHEEELAELLALGLVVKNPYEEGKWFLYDARTVWRNQLTLGLARIRSAVDDIQSLPQLLEKLPKPVDTGDAGVRVFTEKEGIAQALERATAGASKYIWTAQPLERKVPVMEARIPLDVANLERGIALRTIYMESARNRPHQAAWAAAVTEAGGEVRTLSRPFLRMVIIDGTFVLLSNYLDRAPSGEPSRHAAVLVTHSEMTAFLLEVYRMQWREAEPWLSGHDRKLPETAITQRQREIMKGLEANMTHAAIARQLDLGERTVRDEIKYLRDLYGVKGEFALGRAFERHEAARRQRR</sequence>
<comment type="caution">
    <text evidence="2">The sequence shown here is derived from an EMBL/GenBank/DDBJ whole genome shotgun (WGS) entry which is preliminary data.</text>
</comment>
<dbReference type="SUPFAM" id="SSF46894">
    <property type="entry name" value="C-terminal effector domain of the bipartite response regulators"/>
    <property type="match status" value="1"/>
</dbReference>
<name>A0A5R9E8K1_9ACTN</name>
<dbReference type="InterPro" id="IPR051797">
    <property type="entry name" value="TrmB-like"/>
</dbReference>
<keyword evidence="3" id="KW-1185">Reference proteome</keyword>
<dbReference type="PANTHER" id="PTHR34293:SF1">
    <property type="entry name" value="HTH-TYPE TRANSCRIPTIONAL REGULATOR TRMBL2"/>
    <property type="match status" value="1"/>
</dbReference>
<dbReference type="Proteomes" id="UP000305921">
    <property type="component" value="Unassembled WGS sequence"/>
</dbReference>
<dbReference type="PANTHER" id="PTHR34293">
    <property type="entry name" value="HTH-TYPE TRANSCRIPTIONAL REGULATOR TRMBL2"/>
    <property type="match status" value="1"/>
</dbReference>
<protein>
    <recommendedName>
        <fullName evidence="4">HTH luxR-type domain-containing protein</fullName>
    </recommendedName>
</protein>
<organism evidence="2 3">
    <name type="scientific">Streptomyces marianii</name>
    <dbReference type="NCBI Taxonomy" id="1817406"/>
    <lineage>
        <taxon>Bacteria</taxon>
        <taxon>Bacillati</taxon>
        <taxon>Actinomycetota</taxon>
        <taxon>Actinomycetes</taxon>
        <taxon>Kitasatosporales</taxon>
        <taxon>Streptomycetaceae</taxon>
        <taxon>Streptomyces</taxon>
    </lineage>
</organism>
<evidence type="ECO:0000256" key="1">
    <source>
        <dbReference type="SAM" id="MobiDB-lite"/>
    </source>
</evidence>
<feature type="region of interest" description="Disordered" evidence="1">
    <location>
        <begin position="1"/>
        <end position="20"/>
    </location>
</feature>
<evidence type="ECO:0000313" key="2">
    <source>
        <dbReference type="EMBL" id="TLQ46318.1"/>
    </source>
</evidence>
<dbReference type="OrthoDB" id="4171095at2"/>